<dbReference type="OrthoDB" id="7464126at2759"/>
<evidence type="ECO:0000256" key="3">
    <source>
        <dbReference type="PROSITE-ProRule" id="PRU00023"/>
    </source>
</evidence>
<sequence length="2650" mass="291120">MSAYNDPSSRAGLWLTALDALDPHLKESLGEILKVQKGDVVSAILKEAERKKKLCLQKRWKAQIRGKTIVLRDLFDKIIAWVSQFSAVVDVAVQFDPGSASLPWAGVRFLLHVAVSDRHCFESTVHGLESVSLLIARYAAFEALYLQKGSAIQAELHRGLTDLYTRILTFLAHGIQYFGQPTAKRVVKSVFGKSQIEEIDQIAKLDEEIMKLAHIRDSQIQQETFIQVDKIRKILETLQSPTCRLVDASMTYAKALEEKKFRAVIDWLSSVPYIHHQKRHSEDRLLNSAQWLFRHPQYIEWKGSSSSSIFLLYGIPGSGKTCLTSAVVDNFLREHTLNSLSAPVAYFYCGDSRFGRSWADPDEVMRSLTRQFAITDRERLKVHESITLEYARREAEAKLDGFEKPRLRATECADLILNILGANPAVIIVDGVDEVEEFRRHELLNELIRIRDESASVVKIFLSSRENSNVMAGLQDASMLRVQETDTRQDMEVFVEHCVSTAISARNLLDGNVSDDLRHKLTQFLLNRAGEMFLWVQLQLELLCKLRSASSVWEALNAVPKSSTTIDHLYSDILERLAQADSLTYNIAARAFSWLLCMREPLSSTAFVAAVSSITPDDHVLSLSELLSVCSNLIVVDHQLDTLRFAHVSFKEFLETKPEFDKPSANTVAALSCLKTCIYTLPIEIGSALLPNQDYHQYAVLYWAQHYTASAIDDGNKVIEELEEFILNDDGLAFQLWLEAANDASALLPTGNGLKKDINAIMSESQTPFFTACIYGLKSIFDTSVQSPAFNADMTNLQGHTGLYLAAAYGNHDLVDALLDLGADPGVSRGKWDDPLSAACASGHSLVATLLLNQETYSDATKIEPALRTCFLTGQEGLCKLLLKRYLQSACNESEVDRKNNNWLLEAAAQAGFSEVMEELVKVSSANSTNHLKKNSPKIVAAVIRKGQITFIKKLLEESSLPADIVATAALFGNIEIINLCLDNGYDIEKEGPFGTPLRSASLMGHDNAVRNLLSRGAAVNAVTPLGDALQAAAMKGHLSVTNILIQFHANVQNLGGFFGNALQAAAYRGHLDVAEALLSAGASIDAKGRYKDAFHAAAEGGEDGVIGYFLEKGYTFLPELPYNTARRSGGRGLWALSKDLLRCASPSFRGCSERPRQVFADQQPPEAFVSSFDDILSHNGGSLVSHNDMPEPIYEHRARQGRDNGMHCERDYYALEVATSRGHLGVVERLLANKERLGIGAFHLGQGLLAACTHGHITMVNSITSVEVDLRHYVCESLEIASCRGYGEIMEILIQYEGKWSLLSNDNPERASECNTSQKDHRLQFDGSIEFPHTLPLVLAGCRGGQLASIKRGVRLATHFEIQNIRELCLAEAARLGESDIVDFLLQSGVPFSSKSLEKAVHTAAEHGSKSSLALLVSRNGNRKDLGDCYAACLERAVLNGHVEVVGYLLAESAIPWSYEILQKEFLNSSREGCISIMISLAEKIQKHEADPLILTQALNTACAAGQKESAQWLIIAGADIDAMVYEKPKIMARKRHLQSSHNKDHSHEKWPRTALQACLQSIPDSDHTQIRSLESVINLLLEHGADVNQTLDGKMTALHVAIQKFSVETVRTMIAKGADMNIDVLGIGTPLKLTAERELNALPILHALLESGAIVGSCDDAQQQWKSVLNASLGFFEPHPLSSLFPHGFNAGRFTESESVQDVLSIGPGAVIMHVVLSRPEIRTLDKRFSLLLQMLATSGDIDSIELLLDRGTDVNSCGNYYGCALQAAARFGHLKCVQFLLDANAEVNMINGAHGTPLQAAIIGNHQEIVTELIAHGADPNLYSEDSRESTAKTSPLQLSVQCNNTLLLKQLLNAGAKLEDGTAVLHLAVEAKDLEITKLLLLAGANIDSGDLRHSPPLITACFNGDMEIAKALLMRGANVNIRGTERLYLSDAVENRKVSGLHAACDRGYLEIAQILLNHGADVNIRAEDGKTPLGIAASKGLINIIELLLQSGAIIYDQLTDINVLRDAAKGGSPRRVIKPLVQALSNTPELGSACEGAIEFAARWGDKKLFLFLLEHVPKTSRMLNLACRLGSIEVAREILSYGVKIDSEMENGERALHTALYHLRVDLALFLIGEGADVRHVSTKFGAPLSAVFEGLLTCKTMSQGKFIFSWQWEDGFPSDLFPGNVLRGFGEPISDSESESEEEERSHRKAFGRSRITLAENRRHALCRNLIDILLQAGAEVNPPPTALGTPLEVASYMGDMPMIDVLVKHGANLNSVGGDYGSPLIASMKGKHQNVFLNLLDRGIDVNVPSKFGTALLYACQYGDLKKIQILLEHGADPNANGREGQSAMGSILSGDALQNGVERRVVLDVLLKYSQHLKITPSDVALALKLPSYSNKGILEMLYRHDKDLPVTQEVIARVVASTDGHNSTGSLEMLLGRAKDVEITAEILKSVRSPRILEILLQHGLHEITPDIFETLARHSVWGRGLVKVLLDQEPKALPTSDVVVSVLNSFCEDSTDVMNTLQSLLDRNPSISVSETMITACKNADYLQILLSHDSQFRISSEFLETLTSEGWVDADRLKVMLEHDDKLRVSQASLNACSEEGLTDCVELILGNNPDLIIPQELPLGLTQRTEHPKDPSIKTMKEIRGSSKAFSFTRS</sequence>
<feature type="repeat" description="ANK" evidence="3">
    <location>
        <begin position="1974"/>
        <end position="1999"/>
    </location>
</feature>
<feature type="repeat" description="ANK" evidence="3">
    <location>
        <begin position="798"/>
        <end position="830"/>
    </location>
</feature>
<dbReference type="Gene3D" id="3.40.50.300">
    <property type="entry name" value="P-loop containing nucleotide triphosphate hydrolases"/>
    <property type="match status" value="1"/>
</dbReference>
<feature type="compositionally biased region" description="Acidic residues" evidence="4">
    <location>
        <begin position="2183"/>
        <end position="2192"/>
    </location>
</feature>
<dbReference type="InterPro" id="IPR056125">
    <property type="entry name" value="DUF7708"/>
</dbReference>
<evidence type="ECO:0000256" key="2">
    <source>
        <dbReference type="ARBA" id="ARBA00023043"/>
    </source>
</evidence>
<evidence type="ECO:0000256" key="4">
    <source>
        <dbReference type="SAM" id="MobiDB-lite"/>
    </source>
</evidence>
<name>A0A9W4MLP6_PENNA</name>
<dbReference type="InterPro" id="IPR056884">
    <property type="entry name" value="NPHP3-like_N"/>
</dbReference>
<feature type="domain" description="Nephrocystin 3-like N-terminal" evidence="6">
    <location>
        <begin position="288"/>
        <end position="465"/>
    </location>
</feature>
<protein>
    <recommendedName>
        <fullName evidence="9">NWD NACHT-NTPase N-terminal domain-containing protein</fullName>
    </recommendedName>
</protein>
<dbReference type="Proteomes" id="UP001153461">
    <property type="component" value="Unassembled WGS sequence"/>
</dbReference>
<comment type="caution">
    <text evidence="7">The sequence shown here is derived from an EMBL/GenBank/DDBJ whole genome shotgun (WGS) entry which is preliminary data.</text>
</comment>
<dbReference type="SUPFAM" id="SSF48403">
    <property type="entry name" value="Ankyrin repeat"/>
    <property type="match status" value="5"/>
</dbReference>
<evidence type="ECO:0000259" key="5">
    <source>
        <dbReference type="Pfam" id="PF24809"/>
    </source>
</evidence>
<dbReference type="Pfam" id="PF00023">
    <property type="entry name" value="Ank"/>
    <property type="match status" value="1"/>
</dbReference>
<feature type="repeat" description="ANK" evidence="3">
    <location>
        <begin position="1767"/>
        <end position="1795"/>
    </location>
</feature>
<feature type="repeat" description="ANK" evidence="3">
    <location>
        <begin position="1897"/>
        <end position="1929"/>
    </location>
</feature>
<feature type="repeat" description="ANK" evidence="3">
    <location>
        <begin position="1796"/>
        <end position="1828"/>
    </location>
</feature>
<feature type="repeat" description="ANK" evidence="3">
    <location>
        <begin position="1941"/>
        <end position="1973"/>
    </location>
</feature>
<evidence type="ECO:0000313" key="7">
    <source>
        <dbReference type="EMBL" id="CAG7937555.1"/>
    </source>
</evidence>
<evidence type="ECO:0000259" key="6">
    <source>
        <dbReference type="Pfam" id="PF24883"/>
    </source>
</evidence>
<feature type="region of interest" description="Disordered" evidence="4">
    <location>
        <begin position="2180"/>
        <end position="2199"/>
    </location>
</feature>
<evidence type="ECO:0000313" key="8">
    <source>
        <dbReference type="Proteomes" id="UP001153461"/>
    </source>
</evidence>
<dbReference type="SMART" id="SM00248">
    <property type="entry name" value="ANK"/>
    <property type="match status" value="31"/>
</dbReference>
<evidence type="ECO:0008006" key="9">
    <source>
        <dbReference type="Google" id="ProtNLM"/>
    </source>
</evidence>
<dbReference type="PROSITE" id="PS50297">
    <property type="entry name" value="ANK_REP_REGION"/>
    <property type="match status" value="9"/>
</dbReference>
<dbReference type="EMBL" id="CAJVNV010000003">
    <property type="protein sequence ID" value="CAG7937555.1"/>
    <property type="molecule type" value="Genomic_DNA"/>
</dbReference>
<keyword evidence="1" id="KW-0677">Repeat</keyword>
<dbReference type="InterPro" id="IPR027417">
    <property type="entry name" value="P-loop_NTPase"/>
</dbReference>
<organism evidence="7 8">
    <name type="scientific">Penicillium nalgiovense</name>
    <dbReference type="NCBI Taxonomy" id="60175"/>
    <lineage>
        <taxon>Eukaryota</taxon>
        <taxon>Fungi</taxon>
        <taxon>Dikarya</taxon>
        <taxon>Ascomycota</taxon>
        <taxon>Pezizomycotina</taxon>
        <taxon>Eurotiomycetes</taxon>
        <taxon>Eurotiomycetidae</taxon>
        <taxon>Eurotiales</taxon>
        <taxon>Aspergillaceae</taxon>
        <taxon>Penicillium</taxon>
    </lineage>
</organism>
<dbReference type="PROSITE" id="PS50088">
    <property type="entry name" value="ANK_REPEAT"/>
    <property type="match status" value="13"/>
</dbReference>
<feature type="repeat" description="ANK" evidence="3">
    <location>
        <begin position="996"/>
        <end position="1025"/>
    </location>
</feature>
<accession>A0A9W4MLP6</accession>
<dbReference type="PANTHER" id="PTHR24198">
    <property type="entry name" value="ANKYRIN REPEAT AND PROTEIN KINASE DOMAIN-CONTAINING PROTEIN"/>
    <property type="match status" value="1"/>
</dbReference>
<feature type="repeat" description="ANK" evidence="3">
    <location>
        <begin position="2099"/>
        <end position="2131"/>
    </location>
</feature>
<feature type="repeat" description="ANK" evidence="3">
    <location>
        <begin position="1061"/>
        <end position="1090"/>
    </location>
</feature>
<proteinExistence type="predicted"/>
<feature type="repeat" description="ANK" evidence="3">
    <location>
        <begin position="1595"/>
        <end position="1624"/>
    </location>
</feature>
<dbReference type="Pfam" id="PF12796">
    <property type="entry name" value="Ank_2"/>
    <property type="match status" value="6"/>
</dbReference>
<feature type="repeat" description="ANK" evidence="3">
    <location>
        <begin position="2239"/>
        <end position="2268"/>
    </location>
</feature>
<evidence type="ECO:0000256" key="1">
    <source>
        <dbReference type="ARBA" id="ARBA00022737"/>
    </source>
</evidence>
<dbReference type="PRINTS" id="PR01415">
    <property type="entry name" value="ANKYRIN"/>
</dbReference>
<feature type="repeat" description="ANK" evidence="3">
    <location>
        <begin position="2301"/>
        <end position="2333"/>
    </location>
</feature>
<keyword evidence="2 3" id="KW-0040">ANK repeat</keyword>
<dbReference type="Gene3D" id="1.25.40.20">
    <property type="entry name" value="Ankyrin repeat-containing domain"/>
    <property type="match status" value="7"/>
</dbReference>
<dbReference type="SUPFAM" id="SSF52540">
    <property type="entry name" value="P-loop containing nucleoside triphosphate hydrolases"/>
    <property type="match status" value="1"/>
</dbReference>
<gene>
    <name evidence="7" type="ORF">PNAL_LOCUS99</name>
</gene>
<feature type="repeat" description="ANK" evidence="3">
    <location>
        <begin position="1864"/>
        <end position="1896"/>
    </location>
</feature>
<reference evidence="7" key="1">
    <citation type="submission" date="2021-07" db="EMBL/GenBank/DDBJ databases">
        <authorList>
            <person name="Branca A.L. A."/>
        </authorList>
    </citation>
    <scope>NUCLEOTIDE SEQUENCE</scope>
</reference>
<dbReference type="Pfam" id="PF24809">
    <property type="entry name" value="DUF7708"/>
    <property type="match status" value="1"/>
</dbReference>
<dbReference type="InterPro" id="IPR036770">
    <property type="entry name" value="Ankyrin_rpt-contain_sf"/>
</dbReference>
<feature type="domain" description="DUF7708" evidence="5">
    <location>
        <begin position="76"/>
        <end position="222"/>
    </location>
</feature>
<dbReference type="Pfam" id="PF24883">
    <property type="entry name" value="NPHP3_N"/>
    <property type="match status" value="1"/>
</dbReference>
<dbReference type="PANTHER" id="PTHR24198:SF165">
    <property type="entry name" value="ANKYRIN REPEAT-CONTAINING PROTEIN-RELATED"/>
    <property type="match status" value="1"/>
</dbReference>
<dbReference type="InterPro" id="IPR002110">
    <property type="entry name" value="Ankyrin_rpt"/>
</dbReference>